<dbReference type="OrthoDB" id="9787920at2"/>
<dbReference type="CDD" id="cd04301">
    <property type="entry name" value="NAT_SF"/>
    <property type="match status" value="1"/>
</dbReference>
<dbReference type="Gene3D" id="3.40.630.30">
    <property type="match status" value="1"/>
</dbReference>
<protein>
    <submittedName>
        <fullName evidence="2">GNAT family N-acetyltransferase</fullName>
    </submittedName>
</protein>
<feature type="domain" description="N-acetyltransferase" evidence="1">
    <location>
        <begin position="1"/>
        <end position="144"/>
    </location>
</feature>
<dbReference type="InterPro" id="IPR000182">
    <property type="entry name" value="GNAT_dom"/>
</dbReference>
<name>A0A432LU65_9GAMM</name>
<sequence>MTREPIIAVSDAPEPEELAPIRQGLDRYNKETSGIGDRHPLTVFARDPDSGKVVGGIIGRTSRGLLFIDVFYLPAPLRGKGLGSALLRRMEAEGRQRGCYNGILDTNSFQAPEFYKRHGWQMFGAIDCEPPGTQRMFFTKRLLPES</sequence>
<evidence type="ECO:0000313" key="3">
    <source>
        <dbReference type="Proteomes" id="UP000267077"/>
    </source>
</evidence>
<organism evidence="2 3">
    <name type="scientific">Dyella dinghuensis</name>
    <dbReference type="NCBI Taxonomy" id="1920169"/>
    <lineage>
        <taxon>Bacteria</taxon>
        <taxon>Pseudomonadati</taxon>
        <taxon>Pseudomonadota</taxon>
        <taxon>Gammaproteobacteria</taxon>
        <taxon>Lysobacterales</taxon>
        <taxon>Rhodanobacteraceae</taxon>
        <taxon>Dyella</taxon>
    </lineage>
</organism>
<proteinExistence type="predicted"/>
<evidence type="ECO:0000259" key="1">
    <source>
        <dbReference type="PROSITE" id="PS51186"/>
    </source>
</evidence>
<comment type="caution">
    <text evidence="2">The sequence shown here is derived from an EMBL/GenBank/DDBJ whole genome shotgun (WGS) entry which is preliminary data.</text>
</comment>
<dbReference type="Proteomes" id="UP000267077">
    <property type="component" value="Unassembled WGS sequence"/>
</dbReference>
<dbReference type="Pfam" id="PF00583">
    <property type="entry name" value="Acetyltransf_1"/>
    <property type="match status" value="1"/>
</dbReference>
<gene>
    <name evidence="2" type="ORF">EKH79_10740</name>
</gene>
<dbReference type="EMBL" id="RYZR01000005">
    <property type="protein sequence ID" value="RUL64497.1"/>
    <property type="molecule type" value="Genomic_DNA"/>
</dbReference>
<dbReference type="RefSeq" id="WP_126673777.1">
    <property type="nucleotide sequence ID" value="NZ_RYZR01000005.1"/>
</dbReference>
<dbReference type="SUPFAM" id="SSF55729">
    <property type="entry name" value="Acyl-CoA N-acyltransferases (Nat)"/>
    <property type="match status" value="1"/>
</dbReference>
<dbReference type="AlphaFoldDB" id="A0A432LU65"/>
<dbReference type="PROSITE" id="PS51186">
    <property type="entry name" value="GNAT"/>
    <property type="match status" value="1"/>
</dbReference>
<keyword evidence="3" id="KW-1185">Reference proteome</keyword>
<evidence type="ECO:0000313" key="2">
    <source>
        <dbReference type="EMBL" id="RUL64497.1"/>
    </source>
</evidence>
<accession>A0A432LU65</accession>
<keyword evidence="2" id="KW-0808">Transferase</keyword>
<dbReference type="GO" id="GO:0016747">
    <property type="term" value="F:acyltransferase activity, transferring groups other than amino-acyl groups"/>
    <property type="evidence" value="ECO:0007669"/>
    <property type="project" value="InterPro"/>
</dbReference>
<dbReference type="InterPro" id="IPR016181">
    <property type="entry name" value="Acyl_CoA_acyltransferase"/>
</dbReference>
<reference evidence="2 3" key="1">
    <citation type="submission" date="2018-12" db="EMBL/GenBank/DDBJ databases">
        <title>Dyella dinghuensis sp. nov. DHOA06 and Dyella choica sp. nov. 4M-K27, isolated from forest soil.</title>
        <authorList>
            <person name="Qiu L.-H."/>
            <person name="Gao Z.-H."/>
        </authorList>
    </citation>
    <scope>NUCLEOTIDE SEQUENCE [LARGE SCALE GENOMIC DNA]</scope>
    <source>
        <strain evidence="2 3">DHOA06</strain>
    </source>
</reference>